<gene>
    <name evidence="1" type="ordered locus">MS1235</name>
    <name evidence="2" type="ordered locus">MS2266</name>
</gene>
<dbReference type="Proteomes" id="UP000000607">
    <property type="component" value="Chromosome"/>
</dbReference>
<organism evidence="2 3">
    <name type="scientific">Mannheimia succiniciproducens (strain KCTC 0769BP / MBEL55E)</name>
    <dbReference type="NCBI Taxonomy" id="221988"/>
    <lineage>
        <taxon>Bacteria</taxon>
        <taxon>Pseudomonadati</taxon>
        <taxon>Pseudomonadota</taxon>
        <taxon>Gammaproteobacteria</taxon>
        <taxon>Pasteurellales</taxon>
        <taxon>Pasteurellaceae</taxon>
        <taxon>Basfia</taxon>
    </lineage>
</organism>
<evidence type="ECO:0008006" key="4">
    <source>
        <dbReference type="Google" id="ProtNLM"/>
    </source>
</evidence>
<proteinExistence type="predicted"/>
<dbReference type="AlphaFoldDB" id="Q65Q87"/>
<evidence type="ECO:0000313" key="2">
    <source>
        <dbReference type="EMBL" id="AAU38873.1"/>
    </source>
</evidence>
<dbReference type="KEGG" id="msu:MS1235"/>
<evidence type="ECO:0000313" key="1">
    <source>
        <dbReference type="EMBL" id="AAU37842.1"/>
    </source>
</evidence>
<evidence type="ECO:0000313" key="3">
    <source>
        <dbReference type="Proteomes" id="UP000000607"/>
    </source>
</evidence>
<dbReference type="EMBL" id="AE016827">
    <property type="protein sequence ID" value="AAU38873.1"/>
    <property type="molecule type" value="Genomic_DNA"/>
</dbReference>
<protein>
    <recommendedName>
        <fullName evidence="4">Transposase</fullName>
    </recommendedName>
</protein>
<dbReference type="eggNOG" id="COG3677">
    <property type="taxonomic scope" value="Bacteria"/>
</dbReference>
<dbReference type="RefSeq" id="WP_011200409.1">
    <property type="nucleotide sequence ID" value="NC_006300.1"/>
</dbReference>
<keyword evidence="3" id="KW-1185">Reference proteome</keyword>
<dbReference type="EMBL" id="AE016827">
    <property type="protein sequence ID" value="AAU37842.1"/>
    <property type="molecule type" value="Genomic_DNA"/>
</dbReference>
<dbReference type="KEGG" id="msu:MS2266"/>
<name>Q65Q87_MANSM</name>
<accession>Q65Q87</accession>
<reference evidence="2 3" key="1">
    <citation type="journal article" date="2004" name="Nat. Biotechnol.">
        <title>The genome sequence of the capnophilic rumen bacterium Mannheimia succiniciproducens.</title>
        <authorList>
            <person name="Hong S.H."/>
            <person name="Kim J.S."/>
            <person name="Lee S.Y."/>
            <person name="In Y.H."/>
            <person name="Choi S.S."/>
            <person name="Rih J.-K."/>
            <person name="Kim C.H."/>
            <person name="Jeong H."/>
            <person name="Hur C.G."/>
            <person name="Kim J.J."/>
        </authorList>
    </citation>
    <scope>NUCLEOTIDE SEQUENCE [LARGE SCALE GENOMIC DNA]</scope>
    <source>
        <strain evidence="3">KCTC 0769BP / MBEL55E</strain>
        <strain evidence="2">MBEL55E</strain>
    </source>
</reference>
<dbReference type="HOGENOM" id="CLU_078214_2_0_6"/>
<dbReference type="STRING" id="221988.MS1235"/>
<sequence>MKAPKTPLNLPQNEILNIVMDTTFFGNEFGVLVLMDSLSKKVVYHKIVNAERVIYYRKAINELREKDYKIQSITCDGRRGLLKDILNTPIQMCQFHQVAIVIRRITRKPKSEAGKELKILIKTLKTSSKNKFYINLHHWYLKHKNFLNERSSIPDKAGKYPFKHRNLRSAYSSLKRHEEFLFTFEKYPELKIEKTTNRLEGLFSELKRKLALHNGLSKKNKIMFIKDFLNEKS</sequence>